<dbReference type="AlphaFoldDB" id="A0A6A7C8M1"/>
<protein>
    <recommendedName>
        <fullName evidence="1">Ribosomal protein L9 domain-containing protein</fullName>
    </recommendedName>
</protein>
<organism evidence="2 3">
    <name type="scientific">Piedraia hortae CBS 480.64</name>
    <dbReference type="NCBI Taxonomy" id="1314780"/>
    <lineage>
        <taxon>Eukaryota</taxon>
        <taxon>Fungi</taxon>
        <taxon>Dikarya</taxon>
        <taxon>Ascomycota</taxon>
        <taxon>Pezizomycotina</taxon>
        <taxon>Dothideomycetes</taxon>
        <taxon>Dothideomycetidae</taxon>
        <taxon>Capnodiales</taxon>
        <taxon>Piedraiaceae</taxon>
        <taxon>Piedraia</taxon>
    </lineage>
</organism>
<proteinExistence type="predicted"/>
<dbReference type="Pfam" id="PF01281">
    <property type="entry name" value="Ribosomal_L9_N"/>
    <property type="match status" value="1"/>
</dbReference>
<dbReference type="EMBL" id="MU005959">
    <property type="protein sequence ID" value="KAF2863763.1"/>
    <property type="molecule type" value="Genomic_DNA"/>
</dbReference>
<feature type="domain" description="Ribosomal protein L9" evidence="1">
    <location>
        <begin position="24"/>
        <end position="55"/>
    </location>
</feature>
<accession>A0A6A7C8M1</accession>
<evidence type="ECO:0000259" key="1">
    <source>
        <dbReference type="Pfam" id="PF01281"/>
    </source>
</evidence>
<dbReference type="InterPro" id="IPR020070">
    <property type="entry name" value="Ribosomal_bL9_N"/>
</dbReference>
<name>A0A6A7C8M1_9PEZI</name>
<dbReference type="OrthoDB" id="5555409at2759"/>
<evidence type="ECO:0000313" key="2">
    <source>
        <dbReference type="EMBL" id="KAF2863763.1"/>
    </source>
</evidence>
<gene>
    <name evidence="2" type="ORF">K470DRAFT_209788</name>
</gene>
<sequence length="231" mass="25869">MSGHSERRVGSLDGHRPIDNAFPGTIVPISPGLMRNRWFPTGTAEYLTQQEIKHIIVNKIPVHRNNTFGIEEKPIPVVESVKTNTAELREASMFQKTDKAPIQMTPERTVQLLDKCLPENGMKFFRQVVFEEDPLKHLQGAGTLDLLKARAIRKEAVIFDAVTTADVFAAVKKAMADNEEAALAMSFVEKLTFVGSEEADKVKRVGDYMVEMKLKDSDETVRKKVCVVAQE</sequence>
<reference evidence="2" key="1">
    <citation type="journal article" date="2020" name="Stud. Mycol.">
        <title>101 Dothideomycetes genomes: a test case for predicting lifestyles and emergence of pathogens.</title>
        <authorList>
            <person name="Haridas S."/>
            <person name="Albert R."/>
            <person name="Binder M."/>
            <person name="Bloem J."/>
            <person name="Labutti K."/>
            <person name="Salamov A."/>
            <person name="Andreopoulos B."/>
            <person name="Baker S."/>
            <person name="Barry K."/>
            <person name="Bills G."/>
            <person name="Bluhm B."/>
            <person name="Cannon C."/>
            <person name="Castanera R."/>
            <person name="Culley D."/>
            <person name="Daum C."/>
            <person name="Ezra D."/>
            <person name="Gonzalez J."/>
            <person name="Henrissat B."/>
            <person name="Kuo A."/>
            <person name="Liang C."/>
            <person name="Lipzen A."/>
            <person name="Lutzoni F."/>
            <person name="Magnuson J."/>
            <person name="Mondo S."/>
            <person name="Nolan M."/>
            <person name="Ohm R."/>
            <person name="Pangilinan J."/>
            <person name="Park H.-J."/>
            <person name="Ramirez L."/>
            <person name="Alfaro M."/>
            <person name="Sun H."/>
            <person name="Tritt A."/>
            <person name="Yoshinaga Y."/>
            <person name="Zwiers L.-H."/>
            <person name="Turgeon B."/>
            <person name="Goodwin S."/>
            <person name="Spatafora J."/>
            <person name="Crous P."/>
            <person name="Grigoriev I."/>
        </authorList>
    </citation>
    <scope>NUCLEOTIDE SEQUENCE</scope>
    <source>
        <strain evidence="2">CBS 480.64</strain>
    </source>
</reference>
<evidence type="ECO:0000313" key="3">
    <source>
        <dbReference type="Proteomes" id="UP000799421"/>
    </source>
</evidence>
<keyword evidence="3" id="KW-1185">Reference proteome</keyword>
<dbReference type="Proteomes" id="UP000799421">
    <property type="component" value="Unassembled WGS sequence"/>
</dbReference>